<evidence type="ECO:0000313" key="22">
    <source>
        <dbReference type="RefSeq" id="XP_006862459.1"/>
    </source>
</evidence>
<dbReference type="GO" id="GO:0005886">
    <property type="term" value="C:plasma membrane"/>
    <property type="evidence" value="ECO:0007669"/>
    <property type="project" value="UniProtKB-SubCell"/>
</dbReference>
<keyword evidence="11" id="KW-1015">Disulfide bond</keyword>
<feature type="compositionally biased region" description="Basic and acidic residues" evidence="16">
    <location>
        <begin position="527"/>
        <end position="545"/>
    </location>
</feature>
<comment type="similarity">
    <text evidence="2">Belongs to the type II cytokine receptor family.</text>
</comment>
<dbReference type="Gene3D" id="2.60.40.10">
    <property type="entry name" value="Immunoglobulins"/>
    <property type="match status" value="2"/>
</dbReference>
<feature type="domain" description="Interferon/interleukin receptor" evidence="20">
    <location>
        <begin position="119"/>
        <end position="197"/>
    </location>
</feature>
<keyword evidence="13" id="KW-0325">Glycoprotein</keyword>
<evidence type="ECO:0000256" key="16">
    <source>
        <dbReference type="SAM" id="MobiDB-lite"/>
    </source>
</evidence>
<name>A0A9B0TL55_CHRAS</name>
<evidence type="ECO:0000313" key="21">
    <source>
        <dbReference type="Proteomes" id="UP000504623"/>
    </source>
</evidence>
<evidence type="ECO:0000256" key="8">
    <source>
        <dbReference type="ARBA" id="ARBA00022843"/>
    </source>
</evidence>
<evidence type="ECO:0000259" key="19">
    <source>
        <dbReference type="Pfam" id="PF01108"/>
    </source>
</evidence>
<keyword evidence="5 17" id="KW-0812">Transmembrane</keyword>
<dbReference type="PANTHER" id="PTHR20859">
    <property type="entry name" value="INTERFERON/INTERLEUKIN RECEPTOR"/>
    <property type="match status" value="1"/>
</dbReference>
<dbReference type="FunFam" id="2.60.40.10:FF:000348">
    <property type="entry name" value="Interleukin 20 receptor subunit alpha"/>
    <property type="match status" value="1"/>
</dbReference>
<proteinExistence type="inferred from homology"/>
<keyword evidence="7" id="KW-0677">Repeat</keyword>
<reference evidence="22" key="1">
    <citation type="submission" date="2025-08" db="UniProtKB">
        <authorList>
            <consortium name="RefSeq"/>
        </authorList>
    </citation>
    <scope>IDENTIFICATION</scope>
    <source>
        <tissue evidence="22">Spleen</tissue>
    </source>
</reference>
<dbReference type="CTD" id="58985"/>
<dbReference type="InterPro" id="IPR013783">
    <property type="entry name" value="Ig-like_fold"/>
</dbReference>
<feature type="region of interest" description="Disordered" evidence="16">
    <location>
        <begin position="332"/>
        <end position="441"/>
    </location>
</feature>
<comment type="function">
    <text evidence="14">Component of the receptor for IL20, IL22 and IL24. Component of IL22 receptor formed by IL22RA1 and IL10RB enabling IL22 signaling via JAK/STAT pathways. IL22 also induces activation of MAPK1/MAPK3 and Akt kinases pathways. Component of one of the receptor for IL20 and IL24 formed by IL22RA1 and IL20RB also signaling through STATs activation. Mediates IL24 antiangiogenic activity as well as IL24 inhibitory effect on endothelial cell tube formation and differentiation.</text>
</comment>
<evidence type="ECO:0000256" key="12">
    <source>
        <dbReference type="ARBA" id="ARBA00023170"/>
    </source>
</evidence>
<dbReference type="InterPro" id="IPR036116">
    <property type="entry name" value="FN3_sf"/>
</dbReference>
<feature type="domain" description="Fibronectin type-III" evidence="19">
    <location>
        <begin position="5"/>
        <end position="106"/>
    </location>
</feature>
<evidence type="ECO:0000256" key="4">
    <source>
        <dbReference type="ARBA" id="ARBA00022553"/>
    </source>
</evidence>
<protein>
    <recommendedName>
        <fullName evidence="15">Interleukin-22 receptor subunit alpha-1</fullName>
    </recommendedName>
</protein>
<dbReference type="RefSeq" id="XP_006862459.1">
    <property type="nucleotide sequence ID" value="XM_006862397.1"/>
</dbReference>
<dbReference type="InterPro" id="IPR050650">
    <property type="entry name" value="Type-II_Cytokine-TF_Rcpt"/>
</dbReference>
<evidence type="ECO:0000256" key="10">
    <source>
        <dbReference type="ARBA" id="ARBA00023136"/>
    </source>
</evidence>
<evidence type="ECO:0000256" key="17">
    <source>
        <dbReference type="SAM" id="Phobius"/>
    </source>
</evidence>
<dbReference type="AlphaFoldDB" id="A0A9B0TL55"/>
<feature type="compositionally biased region" description="Pro residues" evidence="16">
    <location>
        <begin position="359"/>
        <end position="377"/>
    </location>
</feature>
<organism evidence="21 22">
    <name type="scientific">Chrysochloris asiatica</name>
    <name type="common">Cape golden mole</name>
    <dbReference type="NCBI Taxonomy" id="185453"/>
    <lineage>
        <taxon>Eukaryota</taxon>
        <taxon>Metazoa</taxon>
        <taxon>Chordata</taxon>
        <taxon>Craniata</taxon>
        <taxon>Vertebrata</taxon>
        <taxon>Euteleostomi</taxon>
        <taxon>Mammalia</taxon>
        <taxon>Eutheria</taxon>
        <taxon>Afrotheria</taxon>
        <taxon>Chrysochloridae</taxon>
        <taxon>Chrysochlorinae</taxon>
        <taxon>Chrysochloris</taxon>
    </lineage>
</organism>
<evidence type="ECO:0000256" key="9">
    <source>
        <dbReference type="ARBA" id="ARBA00022989"/>
    </source>
</evidence>
<gene>
    <name evidence="22" type="primary">IL22RA1</name>
</gene>
<feature type="signal peptide" evidence="18">
    <location>
        <begin position="1"/>
        <end position="20"/>
    </location>
</feature>
<evidence type="ECO:0000256" key="15">
    <source>
        <dbReference type="ARBA" id="ARBA00071143"/>
    </source>
</evidence>
<evidence type="ECO:0000256" key="18">
    <source>
        <dbReference type="SAM" id="SignalP"/>
    </source>
</evidence>
<comment type="subcellular location">
    <subcellularLocation>
        <location evidence="1">Cell membrane</location>
        <topology evidence="1">Single-pass type I membrane protein</topology>
    </subcellularLocation>
</comment>
<keyword evidence="4" id="KW-0597">Phosphoprotein</keyword>
<keyword evidence="12 22" id="KW-0675">Receptor</keyword>
<keyword evidence="3" id="KW-1003">Cell membrane</keyword>
<dbReference type="GO" id="GO:0004896">
    <property type="term" value="F:cytokine receptor activity"/>
    <property type="evidence" value="ECO:0007669"/>
    <property type="project" value="TreeGrafter"/>
</dbReference>
<evidence type="ECO:0000256" key="14">
    <source>
        <dbReference type="ARBA" id="ARBA00055421"/>
    </source>
</evidence>
<dbReference type="InterPro" id="IPR003961">
    <property type="entry name" value="FN3_dom"/>
</dbReference>
<keyword evidence="10 17" id="KW-0472">Membrane</keyword>
<evidence type="ECO:0000256" key="2">
    <source>
        <dbReference type="ARBA" id="ARBA00005399"/>
    </source>
</evidence>
<dbReference type="FunFam" id="2.60.40.10:FF:001465">
    <property type="entry name" value="Interleukin-22 receptor subunit alpha-1"/>
    <property type="match status" value="1"/>
</dbReference>
<dbReference type="OrthoDB" id="9908819at2759"/>
<keyword evidence="6 18" id="KW-0732">Signal</keyword>
<evidence type="ECO:0000256" key="5">
    <source>
        <dbReference type="ARBA" id="ARBA00022692"/>
    </source>
</evidence>
<feature type="chain" id="PRO_5038338931" description="Interleukin-22 receptor subunit alpha-1" evidence="18">
    <location>
        <begin position="21"/>
        <end position="567"/>
    </location>
</feature>
<feature type="compositionally biased region" description="Polar residues" evidence="16">
    <location>
        <begin position="378"/>
        <end position="401"/>
    </location>
</feature>
<dbReference type="Proteomes" id="UP000504623">
    <property type="component" value="Unplaced"/>
</dbReference>
<evidence type="ECO:0000256" key="6">
    <source>
        <dbReference type="ARBA" id="ARBA00022729"/>
    </source>
</evidence>
<evidence type="ECO:0000259" key="20">
    <source>
        <dbReference type="Pfam" id="PF09294"/>
    </source>
</evidence>
<keyword evidence="8" id="KW-0832">Ubl conjugation</keyword>
<dbReference type="SUPFAM" id="SSF49265">
    <property type="entry name" value="Fibronectin type III"/>
    <property type="match status" value="2"/>
</dbReference>
<dbReference type="Pfam" id="PF09294">
    <property type="entry name" value="Interfer-bind"/>
    <property type="match status" value="1"/>
</dbReference>
<dbReference type="GeneID" id="102842595"/>
<feature type="region of interest" description="Disordered" evidence="16">
    <location>
        <begin position="527"/>
        <end position="547"/>
    </location>
</feature>
<evidence type="ECO:0000256" key="3">
    <source>
        <dbReference type="ARBA" id="ARBA00022475"/>
    </source>
</evidence>
<accession>A0A9B0TL55</accession>
<dbReference type="InterPro" id="IPR015373">
    <property type="entry name" value="Interferon/interleukin_rcp_dom"/>
</dbReference>
<evidence type="ECO:0000256" key="13">
    <source>
        <dbReference type="ARBA" id="ARBA00023180"/>
    </source>
</evidence>
<dbReference type="Pfam" id="PF01108">
    <property type="entry name" value="Tissue_fac"/>
    <property type="match status" value="1"/>
</dbReference>
<feature type="transmembrane region" description="Helical" evidence="17">
    <location>
        <begin position="227"/>
        <end position="249"/>
    </location>
</feature>
<evidence type="ECO:0000256" key="11">
    <source>
        <dbReference type="ARBA" id="ARBA00023157"/>
    </source>
</evidence>
<dbReference type="PANTHER" id="PTHR20859:SF53">
    <property type="entry name" value="INTERLEUKIN-22 RECEPTOR SUBUNIT ALPHA-1"/>
    <property type="match status" value="1"/>
</dbReference>
<evidence type="ECO:0000256" key="7">
    <source>
        <dbReference type="ARBA" id="ARBA00022737"/>
    </source>
</evidence>
<keyword evidence="21" id="KW-1185">Reference proteome</keyword>
<evidence type="ECO:0000256" key="1">
    <source>
        <dbReference type="ARBA" id="ARBA00004251"/>
    </source>
</evidence>
<keyword evidence="9 17" id="KW-1133">Transmembrane helix</keyword>
<sequence length="567" mass="62770">MRTLLTILVVVSLAAHIAENTSNLLQHVRFQSSNFESILTWDSGPGSAQDTVYSVEYKTYGEKMWKVKVGCQKVTRKSCNLTAETGKLTELYYAQVTAVSAGGQSTTMMSHRFSLLQDTTIKPPDVTCIPKVRSVQMIIHPTFTPIRGDNGHQLTLQDIFQDLLYHLELQVNHTYKMHLEGKEREYEFVGLTPDTEFVGRIMIFVRNWSKESAPYVCRVKTLTDQTWTYSFSGAFLFSMGFLVAMLCYLSYRYVTKPPQPPDSLNVQRVLTFQPLQFIQEHILIPALDLSGSSVISQPVQYTQVKVSGPRELPGTPQLHSLPEITYFKQPDISILQPPNRPPQQTLPPLSYAPQAGPEAGPPSYSPQAPPKTEPPCYTPQTISQVPPSSYAPQATRHSWPSSYGMCMEGSGKDSPPAELSSPKHLKGQLQKEVPGRSCIPSGLSLPAMTSLDVEEPQEAKSSHQYLGVHTDVAPDLNGVSGMPGYLKGQLSLLSSVQIEGHPSPLCSPTGQSPSDWSLLESLVCPKDESPMPRADIENTEPRAPDLEQPVELESLFRGLALTVQWEV</sequence>